<keyword evidence="5 7" id="KW-0472">Membrane</keyword>
<evidence type="ECO:0000256" key="5">
    <source>
        <dbReference type="ARBA" id="ARBA00023136"/>
    </source>
</evidence>
<evidence type="ECO:0000256" key="2">
    <source>
        <dbReference type="ARBA" id="ARBA00022475"/>
    </source>
</evidence>
<evidence type="ECO:0000256" key="6">
    <source>
        <dbReference type="SAM" id="MobiDB-lite"/>
    </source>
</evidence>
<feature type="transmembrane region" description="Helical" evidence="7">
    <location>
        <begin position="193"/>
        <end position="215"/>
    </location>
</feature>
<gene>
    <name evidence="8" type="ORF">IHE70_13210</name>
</gene>
<feature type="transmembrane region" description="Helical" evidence="7">
    <location>
        <begin position="127"/>
        <end position="148"/>
    </location>
</feature>
<evidence type="ECO:0000256" key="1">
    <source>
        <dbReference type="ARBA" id="ARBA00004651"/>
    </source>
</evidence>
<dbReference type="EMBL" id="JACYXT010000004">
    <property type="protein sequence ID" value="MBD9724171.1"/>
    <property type="molecule type" value="Genomic_DNA"/>
</dbReference>
<comment type="subcellular location">
    <subcellularLocation>
        <location evidence="1">Cell membrane</location>
        <topology evidence="1">Multi-pass membrane protein</topology>
    </subcellularLocation>
</comment>
<dbReference type="GeneID" id="79928113"/>
<comment type="caution">
    <text evidence="8">The sequence shown here is derived from an EMBL/GenBank/DDBJ whole genome shotgun (WGS) entry which is preliminary data.</text>
</comment>
<evidence type="ECO:0000256" key="7">
    <source>
        <dbReference type="SAM" id="Phobius"/>
    </source>
</evidence>
<proteinExistence type="predicted"/>
<dbReference type="AlphaFoldDB" id="A0A927L1D8"/>
<feature type="compositionally biased region" description="Basic and acidic residues" evidence="6">
    <location>
        <begin position="276"/>
        <end position="288"/>
    </location>
</feature>
<keyword evidence="4 7" id="KW-1133">Transmembrane helix</keyword>
<organism evidence="8 9">
    <name type="scientific">Streptomyces caniscabiei</name>
    <dbReference type="NCBI Taxonomy" id="2746961"/>
    <lineage>
        <taxon>Bacteria</taxon>
        <taxon>Bacillati</taxon>
        <taxon>Actinomycetota</taxon>
        <taxon>Actinomycetes</taxon>
        <taxon>Kitasatosporales</taxon>
        <taxon>Streptomycetaceae</taxon>
        <taxon>Streptomyces</taxon>
    </lineage>
</organism>
<evidence type="ECO:0000313" key="8">
    <source>
        <dbReference type="EMBL" id="MBD9724171.1"/>
    </source>
</evidence>
<evidence type="ECO:0000256" key="3">
    <source>
        <dbReference type="ARBA" id="ARBA00022692"/>
    </source>
</evidence>
<protein>
    <submittedName>
        <fullName evidence="8">Cytochrome c oxidase assembly protein</fullName>
    </submittedName>
</protein>
<reference evidence="8" key="1">
    <citation type="submission" date="2020-09" db="EMBL/GenBank/DDBJ databases">
        <title>Streptomyces canutascabiei sp. nov., which causes potato common scab and is distributed across the world.</title>
        <authorList>
            <person name="Nguyen H.P."/>
            <person name="Weisberg A.J."/>
            <person name="Chang J.H."/>
            <person name="Clarke C.R."/>
        </authorList>
    </citation>
    <scope>NUCLEOTIDE SEQUENCE</scope>
    <source>
        <strain evidence="8">ID-01-6.2a</strain>
    </source>
</reference>
<evidence type="ECO:0000256" key="4">
    <source>
        <dbReference type="ARBA" id="ARBA00022989"/>
    </source>
</evidence>
<accession>A0A927L1D8</accession>
<feature type="transmembrane region" description="Helical" evidence="7">
    <location>
        <begin position="160"/>
        <end position="181"/>
    </location>
</feature>
<keyword evidence="3 7" id="KW-0812">Transmembrane</keyword>
<feature type="transmembrane region" description="Helical" evidence="7">
    <location>
        <begin position="20"/>
        <end position="40"/>
    </location>
</feature>
<feature type="region of interest" description="Disordered" evidence="6">
    <location>
        <begin position="264"/>
        <end position="288"/>
    </location>
</feature>
<dbReference type="Pfam" id="PF09678">
    <property type="entry name" value="Caa3_CtaG"/>
    <property type="match status" value="1"/>
</dbReference>
<name>A0A927L1D8_9ACTN</name>
<sequence length="288" mass="30340">MTPEHIHPVPAGPGPAWSDAVGWCVAADALLAGAMYLLAARRLRRRGDAWPRPRDAAFTAGCLAVASAMTADPPGGPFTSHVVRHLVIGMAAPLLLVLGRPLTLVLRALPPGPLRRALPAAAHARPVAVLLLPPVAAVVDLGGLWLLHRTGLFATAHRQPLLYAVTQAHVLAAGLLFTFAVCQLDPVRLRHGLAVRGSALLAAGAAHAVLAKGLYAAPPPGTAFTSADLRTGAQLMYYGGDLVEITLAVTLAVQWYARRRTSRPSRSRTGLAPCSTDDRFREGRAPDR</sequence>
<dbReference type="RefSeq" id="WP_086800376.1">
    <property type="nucleotide sequence ID" value="NZ_CP119182.1"/>
</dbReference>
<feature type="transmembrane region" description="Helical" evidence="7">
    <location>
        <begin position="235"/>
        <end position="257"/>
    </location>
</feature>
<evidence type="ECO:0000313" key="9">
    <source>
        <dbReference type="Proteomes" id="UP000661025"/>
    </source>
</evidence>
<keyword evidence="2" id="KW-1003">Cell membrane</keyword>
<dbReference type="GO" id="GO:0005886">
    <property type="term" value="C:plasma membrane"/>
    <property type="evidence" value="ECO:0007669"/>
    <property type="project" value="UniProtKB-SubCell"/>
</dbReference>
<dbReference type="Proteomes" id="UP000661025">
    <property type="component" value="Unassembled WGS sequence"/>
</dbReference>
<dbReference type="InterPro" id="IPR019108">
    <property type="entry name" value="Caa3_assmbl_CtaG-rel"/>
</dbReference>